<dbReference type="OrthoDB" id="2803524at2759"/>
<dbReference type="STRING" id="670580.A0A1X6MZ04"/>
<protein>
    <submittedName>
        <fullName evidence="2">Uncharacterized protein</fullName>
    </submittedName>
</protein>
<dbReference type="Proteomes" id="UP000194127">
    <property type="component" value="Unassembled WGS sequence"/>
</dbReference>
<dbReference type="RefSeq" id="XP_024338398.1">
    <property type="nucleotide sequence ID" value="XM_024480910.1"/>
</dbReference>
<dbReference type="EMBL" id="KZ110598">
    <property type="protein sequence ID" value="OSX61604.1"/>
    <property type="molecule type" value="Genomic_DNA"/>
</dbReference>
<proteinExistence type="predicted"/>
<keyword evidence="3" id="KW-1185">Reference proteome</keyword>
<feature type="region of interest" description="Disordered" evidence="1">
    <location>
        <begin position="18"/>
        <end position="42"/>
    </location>
</feature>
<evidence type="ECO:0000256" key="1">
    <source>
        <dbReference type="SAM" id="MobiDB-lite"/>
    </source>
</evidence>
<evidence type="ECO:0000313" key="3">
    <source>
        <dbReference type="Proteomes" id="UP000194127"/>
    </source>
</evidence>
<accession>A0A1X6MZ04</accession>
<gene>
    <name evidence="2" type="ORF">POSPLADRAFT_1057373</name>
</gene>
<dbReference type="GeneID" id="36325860"/>
<feature type="compositionally biased region" description="Basic and acidic residues" evidence="1">
    <location>
        <begin position="18"/>
        <end position="27"/>
    </location>
</feature>
<name>A0A1X6MZ04_9APHY</name>
<dbReference type="AlphaFoldDB" id="A0A1X6MZ04"/>
<sequence>MYDGESPKVKKEINEYIQAAKEEDSADAKPTNKTQSDAQLSPSEHQQLIDLLAPVLKHVLVGLSEKTSWYFTVIAGGPSPEEGGEIHTICYHHGKTEMGHNFGNTMPNFVTRVMKPYVEFLQVAFHE</sequence>
<evidence type="ECO:0000313" key="2">
    <source>
        <dbReference type="EMBL" id="OSX61604.1"/>
    </source>
</evidence>
<feature type="compositionally biased region" description="Polar residues" evidence="1">
    <location>
        <begin position="31"/>
        <end position="42"/>
    </location>
</feature>
<reference evidence="2 3" key="1">
    <citation type="submission" date="2017-04" db="EMBL/GenBank/DDBJ databases">
        <title>Genome Sequence of the Model Brown-Rot Fungus Postia placenta SB12.</title>
        <authorList>
            <consortium name="DOE Joint Genome Institute"/>
            <person name="Gaskell J."/>
            <person name="Kersten P."/>
            <person name="Larrondo L.F."/>
            <person name="Canessa P."/>
            <person name="Martinez D."/>
            <person name="Hibbett D."/>
            <person name="Schmoll M."/>
            <person name="Kubicek C.P."/>
            <person name="Martinez A.T."/>
            <person name="Yadav J."/>
            <person name="Master E."/>
            <person name="Magnuson J.K."/>
            <person name="James T."/>
            <person name="Yaver D."/>
            <person name="Berka R."/>
            <person name="Labutti K."/>
            <person name="Lipzen A."/>
            <person name="Aerts A."/>
            <person name="Barry K."/>
            <person name="Henrissat B."/>
            <person name="Blanchette R."/>
            <person name="Grigoriev I."/>
            <person name="Cullen D."/>
        </authorList>
    </citation>
    <scope>NUCLEOTIDE SEQUENCE [LARGE SCALE GENOMIC DNA]</scope>
    <source>
        <strain evidence="2 3">MAD-698-R-SB12</strain>
    </source>
</reference>
<organism evidence="2 3">
    <name type="scientific">Postia placenta MAD-698-R-SB12</name>
    <dbReference type="NCBI Taxonomy" id="670580"/>
    <lineage>
        <taxon>Eukaryota</taxon>
        <taxon>Fungi</taxon>
        <taxon>Dikarya</taxon>
        <taxon>Basidiomycota</taxon>
        <taxon>Agaricomycotina</taxon>
        <taxon>Agaricomycetes</taxon>
        <taxon>Polyporales</taxon>
        <taxon>Adustoporiaceae</taxon>
        <taxon>Rhodonia</taxon>
    </lineage>
</organism>